<name>A0A1H1AEJ9_9MICO</name>
<dbReference type="eggNOG" id="COG5001">
    <property type="taxonomic scope" value="Bacteria"/>
</dbReference>
<organism evidence="5 6">
    <name type="scientific">Leucobacter chromiiresistens</name>
    <dbReference type="NCBI Taxonomy" id="1079994"/>
    <lineage>
        <taxon>Bacteria</taxon>
        <taxon>Bacillati</taxon>
        <taxon>Actinomycetota</taxon>
        <taxon>Actinomycetes</taxon>
        <taxon>Micrococcales</taxon>
        <taxon>Microbacteriaceae</taxon>
        <taxon>Leucobacter</taxon>
    </lineage>
</organism>
<dbReference type="PROSITE" id="PS50112">
    <property type="entry name" value="PAS"/>
    <property type="match status" value="1"/>
</dbReference>
<dbReference type="SUPFAM" id="SSF55785">
    <property type="entry name" value="PYP-like sensor domain (PAS domain)"/>
    <property type="match status" value="1"/>
</dbReference>
<dbReference type="Pfam" id="PF00563">
    <property type="entry name" value="EAL"/>
    <property type="match status" value="1"/>
</dbReference>
<dbReference type="SMART" id="SM00267">
    <property type="entry name" value="GGDEF"/>
    <property type="match status" value="1"/>
</dbReference>
<evidence type="ECO:0000313" key="6">
    <source>
        <dbReference type="Proteomes" id="UP000182690"/>
    </source>
</evidence>
<evidence type="ECO:0000259" key="2">
    <source>
        <dbReference type="PROSITE" id="PS50113"/>
    </source>
</evidence>
<reference evidence="5 6" key="1">
    <citation type="submission" date="2016-10" db="EMBL/GenBank/DDBJ databases">
        <authorList>
            <person name="de Groot N.N."/>
        </authorList>
    </citation>
    <scope>NUCLEOTIDE SEQUENCE [LARGE SCALE GENOMIC DNA]</scope>
    <source>
        <strain evidence="5 6">DSM 22788</strain>
    </source>
</reference>
<dbReference type="PANTHER" id="PTHR44757">
    <property type="entry name" value="DIGUANYLATE CYCLASE DGCP"/>
    <property type="match status" value="1"/>
</dbReference>
<evidence type="ECO:0000259" key="3">
    <source>
        <dbReference type="PROSITE" id="PS50883"/>
    </source>
</evidence>
<dbReference type="InterPro" id="IPR000014">
    <property type="entry name" value="PAS"/>
</dbReference>
<dbReference type="Gene3D" id="3.20.20.450">
    <property type="entry name" value="EAL domain"/>
    <property type="match status" value="1"/>
</dbReference>
<sequence length="611" mass="67342">MTADGIGRKGAASEISHAQRMMHERLSRPGHAYDTILLALNEHSIVAVTDAGGRITYVNDRFCDVSQFPREELIGRTHRVVNSGHHPPAFFDDLWGTITTGRVWQSEICNRARDGSEYWLDTTIIPLIGPDGAPTNYVALRTEETQRHAAEAAVRRLAYIDPVTGLDNRGALLRSIEEITADVDAPPGFSVFCTLSVDQLSIVNDAFGFDAGDRLLLDAGRRLRILLDESVRVGRIGSNTFGVLATGLGADLDAAERLVERTVDEVLEALIEAQELESGVAVGAGVSLGHVLWVPRQPAEPAADLSRAEEESSRFIVSSDANDIVKCAEIARKRAKQSRGQRRAQRFEQRMLDEVHDRMLLVSELRGGIARGELRLYAQPIVDAERRVIGKEALLRWHHGSRGVVGPDEFIPVAEQTGLIVQIGDWVLDEACRVLADWAHDEAARELTLSVNLSERQLQVSDFAERVHETISRHGVAPGRLHLELTESVLHSDLTRTVELLERLRDDGVHASLDDFGTGYSSLSYLRRLPVQQLKIDRSFVSSIVGEPQGAAVAETIVRLARIFGLQVVGEGVETEEQFAHLRALGVDAFQGYLFGRPEPIERRAISPLAP</sequence>
<feature type="domain" description="PAS" evidence="1">
    <location>
        <begin position="46"/>
        <end position="87"/>
    </location>
</feature>
<dbReference type="PANTHER" id="PTHR44757:SF2">
    <property type="entry name" value="BIOFILM ARCHITECTURE MAINTENANCE PROTEIN MBAA"/>
    <property type="match status" value="1"/>
</dbReference>
<dbReference type="InterPro" id="IPR043128">
    <property type="entry name" value="Rev_trsase/Diguanyl_cyclase"/>
</dbReference>
<dbReference type="STRING" id="1079994.SAMN04488565_2548"/>
<protein>
    <submittedName>
        <fullName evidence="5">PAS domain S-box-containing protein/diguanylate cyclase (GGDEF) domain-containing protein</fullName>
    </submittedName>
</protein>
<dbReference type="InterPro" id="IPR000700">
    <property type="entry name" value="PAS-assoc_C"/>
</dbReference>
<dbReference type="CDD" id="cd00130">
    <property type="entry name" value="PAS"/>
    <property type="match status" value="1"/>
</dbReference>
<evidence type="ECO:0000313" key="5">
    <source>
        <dbReference type="EMBL" id="SDQ38079.1"/>
    </source>
</evidence>
<dbReference type="SUPFAM" id="SSF141868">
    <property type="entry name" value="EAL domain-like"/>
    <property type="match status" value="1"/>
</dbReference>
<dbReference type="Gene3D" id="3.30.450.20">
    <property type="entry name" value="PAS domain"/>
    <property type="match status" value="1"/>
</dbReference>
<dbReference type="NCBIfam" id="TIGR00254">
    <property type="entry name" value="GGDEF"/>
    <property type="match status" value="1"/>
</dbReference>
<dbReference type="InterPro" id="IPR035965">
    <property type="entry name" value="PAS-like_dom_sf"/>
</dbReference>
<dbReference type="SUPFAM" id="SSF55073">
    <property type="entry name" value="Nucleotide cyclase"/>
    <property type="match status" value="1"/>
</dbReference>
<dbReference type="PROSITE" id="PS50887">
    <property type="entry name" value="GGDEF"/>
    <property type="match status" value="1"/>
</dbReference>
<feature type="domain" description="PAC" evidence="2">
    <location>
        <begin position="102"/>
        <end position="156"/>
    </location>
</feature>
<dbReference type="InterPro" id="IPR052155">
    <property type="entry name" value="Biofilm_reg_signaling"/>
</dbReference>
<dbReference type="CDD" id="cd01949">
    <property type="entry name" value="GGDEF"/>
    <property type="match status" value="1"/>
</dbReference>
<proteinExistence type="predicted"/>
<dbReference type="PROSITE" id="PS50113">
    <property type="entry name" value="PAC"/>
    <property type="match status" value="1"/>
</dbReference>
<dbReference type="CDD" id="cd01948">
    <property type="entry name" value="EAL"/>
    <property type="match status" value="1"/>
</dbReference>
<dbReference type="InterPro" id="IPR001633">
    <property type="entry name" value="EAL_dom"/>
</dbReference>
<dbReference type="Gene3D" id="3.30.70.270">
    <property type="match status" value="1"/>
</dbReference>
<dbReference type="AlphaFoldDB" id="A0A1H1AEJ9"/>
<dbReference type="InterPro" id="IPR000160">
    <property type="entry name" value="GGDEF_dom"/>
</dbReference>
<dbReference type="Proteomes" id="UP000182690">
    <property type="component" value="Unassembled WGS sequence"/>
</dbReference>
<dbReference type="SMART" id="SM00052">
    <property type="entry name" value="EAL"/>
    <property type="match status" value="1"/>
</dbReference>
<dbReference type="InterPro" id="IPR035919">
    <property type="entry name" value="EAL_sf"/>
</dbReference>
<accession>A0A1H1AEJ9</accession>
<feature type="domain" description="EAL" evidence="3">
    <location>
        <begin position="358"/>
        <end position="611"/>
    </location>
</feature>
<dbReference type="Pfam" id="PF08448">
    <property type="entry name" value="PAS_4"/>
    <property type="match status" value="1"/>
</dbReference>
<evidence type="ECO:0000259" key="4">
    <source>
        <dbReference type="PROSITE" id="PS50887"/>
    </source>
</evidence>
<dbReference type="PROSITE" id="PS50883">
    <property type="entry name" value="EAL"/>
    <property type="match status" value="1"/>
</dbReference>
<dbReference type="InterPro" id="IPR013656">
    <property type="entry name" value="PAS_4"/>
</dbReference>
<gene>
    <name evidence="5" type="ORF">SAMN04488565_2548</name>
</gene>
<dbReference type="Pfam" id="PF00990">
    <property type="entry name" value="GGDEF"/>
    <property type="match status" value="1"/>
</dbReference>
<evidence type="ECO:0000259" key="1">
    <source>
        <dbReference type="PROSITE" id="PS50112"/>
    </source>
</evidence>
<dbReference type="InterPro" id="IPR029787">
    <property type="entry name" value="Nucleotide_cyclase"/>
</dbReference>
<feature type="domain" description="GGDEF" evidence="4">
    <location>
        <begin position="188"/>
        <end position="349"/>
    </location>
</feature>
<dbReference type="EMBL" id="FNKB01000001">
    <property type="protein sequence ID" value="SDQ38079.1"/>
    <property type="molecule type" value="Genomic_DNA"/>
</dbReference>
<dbReference type="NCBIfam" id="TIGR00229">
    <property type="entry name" value="sensory_box"/>
    <property type="match status" value="1"/>
</dbReference>
<dbReference type="RefSeq" id="WP_010156709.1">
    <property type="nucleotide sequence ID" value="NZ_FNKB01000001.1"/>
</dbReference>